<reference evidence="1 2" key="1">
    <citation type="journal article" date="2018" name="Science">
        <title>The opium poppy genome and morphinan production.</title>
        <authorList>
            <person name="Guo L."/>
            <person name="Winzer T."/>
            <person name="Yang X."/>
            <person name="Li Y."/>
            <person name="Ning Z."/>
            <person name="He Z."/>
            <person name="Teodor R."/>
            <person name="Lu Y."/>
            <person name="Bowser T.A."/>
            <person name="Graham I.A."/>
            <person name="Ye K."/>
        </authorList>
    </citation>
    <scope>NUCLEOTIDE SEQUENCE [LARGE SCALE GENOMIC DNA]</scope>
    <source>
        <strain evidence="2">cv. HN1</strain>
        <tissue evidence="1">Leaves</tissue>
    </source>
</reference>
<accession>A0A4Y7JCZ7</accession>
<dbReference type="AlphaFoldDB" id="A0A4Y7JCZ7"/>
<sequence>MVKELLQTLQYRKRPVWIGTQSRRCLGMIVGASSGVLRGVDGAGFCKEAFEQGPEEKNDCCAGFEETFLTNWKHHIA</sequence>
<evidence type="ECO:0000313" key="2">
    <source>
        <dbReference type="Proteomes" id="UP000316621"/>
    </source>
</evidence>
<protein>
    <submittedName>
        <fullName evidence="1">Uncharacterized protein</fullName>
    </submittedName>
</protein>
<organism evidence="1 2">
    <name type="scientific">Papaver somniferum</name>
    <name type="common">Opium poppy</name>
    <dbReference type="NCBI Taxonomy" id="3469"/>
    <lineage>
        <taxon>Eukaryota</taxon>
        <taxon>Viridiplantae</taxon>
        <taxon>Streptophyta</taxon>
        <taxon>Embryophyta</taxon>
        <taxon>Tracheophyta</taxon>
        <taxon>Spermatophyta</taxon>
        <taxon>Magnoliopsida</taxon>
        <taxon>Ranunculales</taxon>
        <taxon>Papaveraceae</taxon>
        <taxon>Papaveroideae</taxon>
        <taxon>Papaver</taxon>
    </lineage>
</organism>
<proteinExistence type="predicted"/>
<evidence type="ECO:0000313" key="1">
    <source>
        <dbReference type="EMBL" id="RZC58406.1"/>
    </source>
</evidence>
<dbReference type="Proteomes" id="UP000316621">
    <property type="component" value="Chromosome 4"/>
</dbReference>
<dbReference type="EMBL" id="CM010718">
    <property type="protein sequence ID" value="RZC58406.1"/>
    <property type="molecule type" value="Genomic_DNA"/>
</dbReference>
<dbReference type="Gramene" id="RZC58406">
    <property type="protein sequence ID" value="RZC58406"/>
    <property type="gene ID" value="C5167_005716"/>
</dbReference>
<gene>
    <name evidence="1" type="ORF">C5167_005716</name>
</gene>
<keyword evidence="2" id="KW-1185">Reference proteome</keyword>
<name>A0A4Y7JCZ7_PAPSO</name>